<dbReference type="Proteomes" id="UP001153328">
    <property type="component" value="Unassembled WGS sequence"/>
</dbReference>
<reference evidence="2" key="1">
    <citation type="submission" date="2021-06" db="EMBL/GenBank/DDBJ databases">
        <authorList>
            <person name="Arsene-Ploetze F."/>
        </authorList>
    </citation>
    <scope>NUCLEOTIDE SEQUENCE</scope>
    <source>
        <strain evidence="2">SBRY1</strain>
    </source>
</reference>
<evidence type="ECO:0000313" key="2">
    <source>
        <dbReference type="EMBL" id="CAG7648288.1"/>
    </source>
</evidence>
<keyword evidence="3" id="KW-1185">Reference proteome</keyword>
<evidence type="ECO:0000256" key="1">
    <source>
        <dbReference type="SAM" id="MobiDB-lite"/>
    </source>
</evidence>
<feature type="compositionally biased region" description="Polar residues" evidence="1">
    <location>
        <begin position="1"/>
        <end position="13"/>
    </location>
</feature>
<comment type="caution">
    <text evidence="2">The sequence shown here is derived from an EMBL/GenBank/DDBJ whole genome shotgun (WGS) entry which is preliminary data.</text>
</comment>
<accession>A0A9W4MDX0</accession>
<feature type="region of interest" description="Disordered" evidence="1">
    <location>
        <begin position="1"/>
        <end position="39"/>
    </location>
</feature>
<sequence length="125" mass="13262">MNSRLRWATNSAVATSTDSRPSRRRSPARPADRSALPGSSAASVVGVLLSLMPGSLPSAPRIPHAPDAGRHRFVTPPAGGPGHMSDVSQRAAAPHHLFAGTRRHRRAAGVPRRLEPFGVPCVTRR</sequence>
<organism evidence="2 3">
    <name type="scientific">Actinacidiphila bryophytorum</name>
    <dbReference type="NCBI Taxonomy" id="1436133"/>
    <lineage>
        <taxon>Bacteria</taxon>
        <taxon>Bacillati</taxon>
        <taxon>Actinomycetota</taxon>
        <taxon>Actinomycetes</taxon>
        <taxon>Kitasatosporales</taxon>
        <taxon>Streptomycetaceae</taxon>
        <taxon>Actinacidiphila</taxon>
    </lineage>
</organism>
<gene>
    <name evidence="2" type="ORF">SBRY_40893</name>
</gene>
<name>A0A9W4MDX0_9ACTN</name>
<proteinExistence type="predicted"/>
<protein>
    <submittedName>
        <fullName evidence="2">Uncharacterized protein</fullName>
    </submittedName>
</protein>
<feature type="region of interest" description="Disordered" evidence="1">
    <location>
        <begin position="55"/>
        <end position="88"/>
    </location>
</feature>
<evidence type="ECO:0000313" key="3">
    <source>
        <dbReference type="Proteomes" id="UP001153328"/>
    </source>
</evidence>
<dbReference type="EMBL" id="CAJVAX010000018">
    <property type="protein sequence ID" value="CAG7648288.1"/>
    <property type="molecule type" value="Genomic_DNA"/>
</dbReference>
<dbReference type="AlphaFoldDB" id="A0A9W4MDX0"/>